<dbReference type="InterPro" id="IPR052974">
    <property type="entry name" value="GH79_Enzymes"/>
</dbReference>
<keyword evidence="1" id="KW-0732">Signal</keyword>
<evidence type="ECO:0000256" key="1">
    <source>
        <dbReference type="SAM" id="SignalP"/>
    </source>
</evidence>
<dbReference type="EMBL" id="JAAMPI010001073">
    <property type="protein sequence ID" value="KAF4626845.1"/>
    <property type="molecule type" value="Genomic_DNA"/>
</dbReference>
<evidence type="ECO:0000313" key="2">
    <source>
        <dbReference type="EMBL" id="KAF4626845.1"/>
    </source>
</evidence>
<dbReference type="PANTHER" id="PTHR36183">
    <property type="entry name" value="BETA-GLUCURONIDASE"/>
    <property type="match status" value="1"/>
</dbReference>
<feature type="chain" id="PRO_5034836414" description="Beta-glucuronidase C-terminal domain-containing protein" evidence="1">
    <location>
        <begin position="18"/>
        <end position="451"/>
    </location>
</feature>
<dbReference type="SUPFAM" id="SSF51445">
    <property type="entry name" value="(Trans)glycosidases"/>
    <property type="match status" value="1"/>
</dbReference>
<dbReference type="OrthoDB" id="2831684at2759"/>
<dbReference type="InterPro" id="IPR017853">
    <property type="entry name" value="GH"/>
</dbReference>
<evidence type="ECO:0008006" key="4">
    <source>
        <dbReference type="Google" id="ProtNLM"/>
    </source>
</evidence>
<organism evidence="2 3">
    <name type="scientific">Cudoniella acicularis</name>
    <dbReference type="NCBI Taxonomy" id="354080"/>
    <lineage>
        <taxon>Eukaryota</taxon>
        <taxon>Fungi</taxon>
        <taxon>Dikarya</taxon>
        <taxon>Ascomycota</taxon>
        <taxon>Pezizomycotina</taxon>
        <taxon>Leotiomycetes</taxon>
        <taxon>Helotiales</taxon>
        <taxon>Tricladiaceae</taxon>
        <taxon>Cudoniella</taxon>
    </lineage>
</organism>
<dbReference type="Proteomes" id="UP000566819">
    <property type="component" value="Unassembled WGS sequence"/>
</dbReference>
<accession>A0A8H4RDG3</accession>
<reference evidence="2 3" key="1">
    <citation type="submission" date="2020-03" db="EMBL/GenBank/DDBJ databases">
        <title>Draft Genome Sequence of Cudoniella acicularis.</title>
        <authorList>
            <person name="Buettner E."/>
            <person name="Kellner H."/>
        </authorList>
    </citation>
    <scope>NUCLEOTIDE SEQUENCE [LARGE SCALE GENOMIC DNA]</scope>
    <source>
        <strain evidence="2 3">DSM 108380</strain>
    </source>
</reference>
<keyword evidence="3" id="KW-1185">Reference proteome</keyword>
<dbReference type="AlphaFoldDB" id="A0A8H4RDG3"/>
<evidence type="ECO:0000313" key="3">
    <source>
        <dbReference type="Proteomes" id="UP000566819"/>
    </source>
</evidence>
<protein>
    <recommendedName>
        <fullName evidence="4">Beta-glucuronidase C-terminal domain-containing protein</fullName>
    </recommendedName>
</protein>
<comment type="caution">
    <text evidence="2">The sequence shown here is derived from an EMBL/GenBank/DDBJ whole genome shotgun (WGS) entry which is preliminary data.</text>
</comment>
<gene>
    <name evidence="2" type="ORF">G7Y89_g11308</name>
</gene>
<dbReference type="PANTHER" id="PTHR36183:SF2">
    <property type="entry name" value="BETA-GLUCURONIDASE C-TERMINAL DOMAIN-CONTAINING PROTEIN"/>
    <property type="match status" value="1"/>
</dbReference>
<proteinExistence type="predicted"/>
<dbReference type="Gene3D" id="3.20.20.80">
    <property type="entry name" value="Glycosidases"/>
    <property type="match status" value="1"/>
</dbReference>
<sequence>MLATALCLVALAGPGSCSNPLVLSAPVRAPSGVSNYIDNGFVSFSIAAHFFPEYAGNLTSPNLFTRTLLRVLARSTGKAPYIRVGGTSSQKLALNITQEGQDGVPKTETIGPTYFEGFYNFPGSRFHFDLANADLGPNRVPNAVAEAKIALSYIKGNLESFEIGNEPNVYNFQGYRPANYSQDDYVGEWSQIATAVSENVLTGNQYGINPRTSFQALTYFLGPFGSSSFDVTSAFNTSHVDQDGFVKSASLHIYPAGANPSRQHLFMNHTNTASTLDVLIPAIKYLATSYPNIPLVLGETNSDYINIGNQADVSAFGNSLWVCDYMLYAMSINVKRVYMHQGTTFGYSDFTPTEVRPPFYGQLLVAAAIGTSPRMQIKPVNLGLWNLSIYAMYTESILSKYVVINLEEWNETTPYDRPFRSFNLEVPSDVHVTSKDKSKYDIRLLKFFGVL</sequence>
<name>A0A8H4RDG3_9HELO</name>
<feature type="signal peptide" evidence="1">
    <location>
        <begin position="1"/>
        <end position="17"/>
    </location>
</feature>